<dbReference type="InterPro" id="IPR015376">
    <property type="entry name" value="Znr_NADH_PPase"/>
</dbReference>
<evidence type="ECO:0000313" key="13">
    <source>
        <dbReference type="Proteomes" id="UP001595528"/>
    </source>
</evidence>
<dbReference type="Gene3D" id="3.90.79.10">
    <property type="entry name" value="Nucleoside Triphosphate Pyrophosphohydrolase"/>
    <property type="match status" value="1"/>
</dbReference>
<dbReference type="InterPro" id="IPR000086">
    <property type="entry name" value="NUDIX_hydrolase_dom"/>
</dbReference>
<dbReference type="GO" id="GO:0016787">
    <property type="term" value="F:hydrolase activity"/>
    <property type="evidence" value="ECO:0007669"/>
    <property type="project" value="UniProtKB-KW"/>
</dbReference>
<accession>A0ABV7L699</accession>
<dbReference type="InterPro" id="IPR015375">
    <property type="entry name" value="NADH_PPase-like_N"/>
</dbReference>
<reference evidence="13" key="1">
    <citation type="journal article" date="2019" name="Int. J. Syst. Evol. Microbiol.">
        <title>The Global Catalogue of Microorganisms (GCM) 10K type strain sequencing project: providing services to taxonomists for standard genome sequencing and annotation.</title>
        <authorList>
            <consortium name="The Broad Institute Genomics Platform"/>
            <consortium name="The Broad Institute Genome Sequencing Center for Infectious Disease"/>
            <person name="Wu L."/>
            <person name="Ma J."/>
        </authorList>
    </citation>
    <scope>NUCLEOTIDE SEQUENCE [LARGE SCALE GENOMIC DNA]</scope>
    <source>
        <strain evidence="13">KCTC 42964</strain>
    </source>
</reference>
<dbReference type="NCBIfam" id="NF001299">
    <property type="entry name" value="PRK00241.1"/>
    <property type="match status" value="1"/>
</dbReference>
<feature type="region of interest" description="Disordered" evidence="10">
    <location>
        <begin position="1"/>
        <end position="20"/>
    </location>
</feature>
<dbReference type="CDD" id="cd03429">
    <property type="entry name" value="NUDIX_NADH_pyrophosphatase_Nudt13"/>
    <property type="match status" value="1"/>
</dbReference>
<feature type="domain" description="Nudix hydrolase" evidence="11">
    <location>
        <begin position="172"/>
        <end position="296"/>
    </location>
</feature>
<evidence type="ECO:0000256" key="7">
    <source>
        <dbReference type="ARBA" id="ARBA00022842"/>
    </source>
</evidence>
<comment type="cofactor">
    <cofactor evidence="1">
        <name>Mg(2+)</name>
        <dbReference type="ChEBI" id="CHEBI:18420"/>
    </cofactor>
</comment>
<dbReference type="InterPro" id="IPR015797">
    <property type="entry name" value="NUDIX_hydrolase-like_dom_sf"/>
</dbReference>
<dbReference type="PANTHER" id="PTHR42904">
    <property type="entry name" value="NUDIX HYDROLASE, NUDC SUBFAMILY"/>
    <property type="match status" value="1"/>
</dbReference>
<proteinExistence type="inferred from homology"/>
<dbReference type="EMBL" id="JBHRTR010000036">
    <property type="protein sequence ID" value="MFC3230114.1"/>
    <property type="molecule type" value="Genomic_DNA"/>
</dbReference>
<protein>
    <recommendedName>
        <fullName evidence="4">NAD(+) diphosphatase</fullName>
        <ecNumber evidence="4">3.6.1.22</ecNumber>
    </recommendedName>
</protein>
<dbReference type="PANTHER" id="PTHR42904:SF6">
    <property type="entry name" value="NAD-CAPPED RNA HYDROLASE NUDT12"/>
    <property type="match status" value="1"/>
</dbReference>
<dbReference type="Gene3D" id="3.90.79.20">
    <property type="match status" value="1"/>
</dbReference>
<dbReference type="Pfam" id="PF09296">
    <property type="entry name" value="NUDIX-like"/>
    <property type="match status" value="1"/>
</dbReference>
<dbReference type="PROSITE" id="PS00893">
    <property type="entry name" value="NUDIX_BOX"/>
    <property type="match status" value="1"/>
</dbReference>
<evidence type="ECO:0000256" key="2">
    <source>
        <dbReference type="ARBA" id="ARBA00001947"/>
    </source>
</evidence>
<evidence type="ECO:0000259" key="11">
    <source>
        <dbReference type="PROSITE" id="PS51462"/>
    </source>
</evidence>
<comment type="caution">
    <text evidence="12">The sequence shown here is derived from an EMBL/GenBank/DDBJ whole genome shotgun (WGS) entry which is preliminary data.</text>
</comment>
<evidence type="ECO:0000256" key="4">
    <source>
        <dbReference type="ARBA" id="ARBA00012381"/>
    </source>
</evidence>
<dbReference type="Pfam" id="PF09297">
    <property type="entry name" value="Zn_ribbon_NUD"/>
    <property type="match status" value="1"/>
</dbReference>
<dbReference type="EC" id="3.6.1.22" evidence="4"/>
<evidence type="ECO:0000256" key="3">
    <source>
        <dbReference type="ARBA" id="ARBA00009595"/>
    </source>
</evidence>
<dbReference type="PROSITE" id="PS51462">
    <property type="entry name" value="NUDIX"/>
    <property type="match status" value="1"/>
</dbReference>
<dbReference type="InterPro" id="IPR049734">
    <property type="entry name" value="NudC-like_C"/>
</dbReference>
<name>A0ABV7L699_9PROT</name>
<comment type="cofactor">
    <cofactor evidence="2">
        <name>Zn(2+)</name>
        <dbReference type="ChEBI" id="CHEBI:29105"/>
    </cofactor>
</comment>
<sequence length="315" mass="34432">MHPPICFTSNPLDRQSAHRGNDDWRLERLRDPDSRFLLVSGDLKAFVDPRRPDGPRIAWVSNAQILDLLVPQRGDPAPCIFLGEAEGLAHFAIDAAGLDRADPSWGGKFIDVRSIAGALPVEESGILAQARSIVDWHRRHGHCAVCGAPTEVADGGYKRACSDSACAAEHFPRTDPVVIMLVIRDGRCLLGRQPRFPKGVFSALAGFVEPGESIEDAVRREIDEEAGIAVGKVRYIASQPWPYPSSLMIGCVGEGISEEIEVDGEELDEARWFSRDEVAAMIAASEDMQAPLRMPPALSLAHQLARRWLDGDADL</sequence>
<dbReference type="InterPro" id="IPR050241">
    <property type="entry name" value="NAD-cap_RNA_hydrolase_NudC"/>
</dbReference>
<evidence type="ECO:0000256" key="1">
    <source>
        <dbReference type="ARBA" id="ARBA00001946"/>
    </source>
</evidence>
<evidence type="ECO:0000256" key="8">
    <source>
        <dbReference type="ARBA" id="ARBA00023027"/>
    </source>
</evidence>
<keyword evidence="13" id="KW-1185">Reference proteome</keyword>
<evidence type="ECO:0000313" key="12">
    <source>
        <dbReference type="EMBL" id="MFC3230114.1"/>
    </source>
</evidence>
<comment type="similarity">
    <text evidence="3">Belongs to the Nudix hydrolase family. NudC subfamily.</text>
</comment>
<keyword evidence="6 12" id="KW-0378">Hydrolase</keyword>
<comment type="catalytic activity">
    <reaction evidence="9">
        <text>a 5'-end NAD(+)-phospho-ribonucleoside in mRNA + H2O = a 5'-end phospho-adenosine-phospho-ribonucleoside in mRNA + beta-nicotinamide D-ribonucleotide + 2 H(+)</text>
        <dbReference type="Rhea" id="RHEA:60876"/>
        <dbReference type="Rhea" id="RHEA-COMP:15698"/>
        <dbReference type="Rhea" id="RHEA-COMP:15719"/>
        <dbReference type="ChEBI" id="CHEBI:14649"/>
        <dbReference type="ChEBI" id="CHEBI:15377"/>
        <dbReference type="ChEBI" id="CHEBI:15378"/>
        <dbReference type="ChEBI" id="CHEBI:144029"/>
        <dbReference type="ChEBI" id="CHEBI:144051"/>
    </reaction>
    <physiologicalReaction direction="left-to-right" evidence="9">
        <dbReference type="Rhea" id="RHEA:60877"/>
    </physiologicalReaction>
</comment>
<keyword evidence="7" id="KW-0460">Magnesium</keyword>
<evidence type="ECO:0000256" key="5">
    <source>
        <dbReference type="ARBA" id="ARBA00022723"/>
    </source>
</evidence>
<evidence type="ECO:0000256" key="9">
    <source>
        <dbReference type="ARBA" id="ARBA00023679"/>
    </source>
</evidence>
<evidence type="ECO:0000256" key="10">
    <source>
        <dbReference type="SAM" id="MobiDB-lite"/>
    </source>
</evidence>
<dbReference type="RefSeq" id="WP_379904972.1">
    <property type="nucleotide sequence ID" value="NZ_JBHRTR010000036.1"/>
</dbReference>
<organism evidence="12 13">
    <name type="scientific">Marinibaculum pumilum</name>
    <dbReference type="NCBI Taxonomy" id="1766165"/>
    <lineage>
        <taxon>Bacteria</taxon>
        <taxon>Pseudomonadati</taxon>
        <taxon>Pseudomonadota</taxon>
        <taxon>Alphaproteobacteria</taxon>
        <taxon>Rhodospirillales</taxon>
        <taxon>Rhodospirillaceae</taxon>
        <taxon>Marinibaculum</taxon>
    </lineage>
</organism>
<evidence type="ECO:0000256" key="6">
    <source>
        <dbReference type="ARBA" id="ARBA00022801"/>
    </source>
</evidence>
<dbReference type="SUPFAM" id="SSF55811">
    <property type="entry name" value="Nudix"/>
    <property type="match status" value="1"/>
</dbReference>
<keyword evidence="5" id="KW-0479">Metal-binding</keyword>
<gene>
    <name evidence="12" type="primary">nudC</name>
    <name evidence="12" type="ORF">ACFOGJ_22885</name>
</gene>
<dbReference type="InterPro" id="IPR020084">
    <property type="entry name" value="NUDIX_hydrolase_CS"/>
</dbReference>
<keyword evidence="8" id="KW-0520">NAD</keyword>
<dbReference type="Proteomes" id="UP001595528">
    <property type="component" value="Unassembled WGS sequence"/>
</dbReference>
<dbReference type="Pfam" id="PF00293">
    <property type="entry name" value="NUDIX"/>
    <property type="match status" value="1"/>
</dbReference>